<accession>A0A1D8X783</accession>
<evidence type="ECO:0008006" key="4">
    <source>
        <dbReference type="Google" id="ProtNLM"/>
    </source>
</evidence>
<organism evidence="2 3">
    <name type="scientific">Pandoraea faecigallinarum</name>
    <dbReference type="NCBI Taxonomy" id="656179"/>
    <lineage>
        <taxon>Bacteria</taxon>
        <taxon>Pseudomonadati</taxon>
        <taxon>Pseudomonadota</taxon>
        <taxon>Betaproteobacteria</taxon>
        <taxon>Burkholderiales</taxon>
        <taxon>Burkholderiaceae</taxon>
        <taxon>Pandoraea</taxon>
    </lineage>
</organism>
<dbReference type="KEGG" id="pfg:AB870_23930"/>
<evidence type="ECO:0000313" key="2">
    <source>
        <dbReference type="EMBL" id="AOX47850.1"/>
    </source>
</evidence>
<geneLocation type="plasmid" evidence="2 3">
    <name>pPF72-1</name>
</geneLocation>
<gene>
    <name evidence="2" type="ORF">AB870_23930</name>
</gene>
<keyword evidence="1" id="KW-0472">Membrane</keyword>
<feature type="transmembrane region" description="Helical" evidence="1">
    <location>
        <begin position="44"/>
        <end position="65"/>
    </location>
</feature>
<evidence type="ECO:0000256" key="1">
    <source>
        <dbReference type="SAM" id="Phobius"/>
    </source>
</evidence>
<name>A0A1D8X783_9BURK</name>
<dbReference type="Pfam" id="PF03608">
    <property type="entry name" value="EII-GUT"/>
    <property type="match status" value="1"/>
</dbReference>
<protein>
    <recommendedName>
        <fullName evidence="4">PTS sorbitol transporter subunit IIC</fullName>
    </recommendedName>
</protein>
<dbReference type="RefSeq" id="WP_064674962.1">
    <property type="nucleotide sequence ID" value="NZ_CP011808.2"/>
</dbReference>
<dbReference type="AlphaFoldDB" id="A0A1D8X783"/>
<dbReference type="GO" id="GO:0009401">
    <property type="term" value="P:phosphoenolpyruvate-dependent sugar phosphotransferase system"/>
    <property type="evidence" value="ECO:0007669"/>
    <property type="project" value="InterPro"/>
</dbReference>
<dbReference type="PANTHER" id="PTHR40399:SF1">
    <property type="entry name" value="PTS SYSTEM GLUCITOL_SORBITOL-SPECIFIC EIIC COMPONENT"/>
    <property type="match status" value="1"/>
</dbReference>
<keyword evidence="3" id="KW-1185">Reference proteome</keyword>
<dbReference type="GO" id="GO:0016020">
    <property type="term" value="C:membrane"/>
    <property type="evidence" value="ECO:0007669"/>
    <property type="project" value="InterPro"/>
</dbReference>
<keyword evidence="1" id="KW-0812">Transmembrane</keyword>
<dbReference type="PANTHER" id="PTHR40399">
    <property type="entry name" value="PTS SYSTEM GLUCITOL/SORBITOL-SPECIFIC EIIC COMPONENT"/>
    <property type="match status" value="1"/>
</dbReference>
<evidence type="ECO:0000313" key="3">
    <source>
        <dbReference type="Proteomes" id="UP000035651"/>
    </source>
</evidence>
<feature type="transmembrane region" description="Helical" evidence="1">
    <location>
        <begin position="6"/>
        <end position="23"/>
    </location>
</feature>
<keyword evidence="1" id="KW-1133">Transmembrane helix</keyword>
<dbReference type="EMBL" id="CP011808">
    <property type="protein sequence ID" value="AOX47850.1"/>
    <property type="molecule type" value="Genomic_DNA"/>
</dbReference>
<dbReference type="Proteomes" id="UP000035651">
    <property type="component" value="Plasmid pPF72-1"/>
</dbReference>
<keyword evidence="2" id="KW-0614">Plasmid</keyword>
<dbReference type="InterPro" id="IPR004699">
    <property type="entry name" value="PTS_IID_sorb"/>
</dbReference>
<reference evidence="2" key="1">
    <citation type="submission" date="2016-06" db="EMBL/GenBank/DDBJ databases">
        <title>Complete Genome Sequence of Pandoraea faecigallinarum DSM-23572.</title>
        <authorList>
            <person name="Yong D."/>
            <person name="Ee R."/>
            <person name="Lim Y.-L."/>
            <person name="Yin W.-F."/>
            <person name="Chan K.-G."/>
        </authorList>
    </citation>
    <scope>NUCLEOTIDE SEQUENCE</scope>
    <source>
        <strain evidence="2">DSM 23572</strain>
        <plasmid evidence="2">pPF72-1</plasmid>
    </source>
</reference>
<proteinExistence type="predicted"/>
<sequence>MIGIVPTLIVLLTATYTLITLAGERRVQSLACFLSKNIVTRYSLLPLLAMFFVTNPMAYTFGVFLEERHKPAFYDATVSLCHPITGLFPHCNAGELFVWLGVTSGATKLA</sequence>